<dbReference type="Proteomes" id="UP000238362">
    <property type="component" value="Unassembled WGS sequence"/>
</dbReference>
<dbReference type="InterPro" id="IPR049713">
    <property type="entry name" value="Pr6Pr-like"/>
</dbReference>
<feature type="transmembrane region" description="Helical" evidence="1">
    <location>
        <begin position="98"/>
        <end position="117"/>
    </location>
</feature>
<protein>
    <recommendedName>
        <fullName evidence="4">FAR-17a/AIG1-like protein</fullName>
    </recommendedName>
</protein>
<dbReference type="EMBL" id="PVNH01000002">
    <property type="protein sequence ID" value="PRX50497.1"/>
    <property type="molecule type" value="Genomic_DNA"/>
</dbReference>
<feature type="transmembrane region" description="Helical" evidence="1">
    <location>
        <begin position="42"/>
        <end position="62"/>
    </location>
</feature>
<feature type="transmembrane region" description="Helical" evidence="1">
    <location>
        <begin position="165"/>
        <end position="189"/>
    </location>
</feature>
<evidence type="ECO:0000313" key="2">
    <source>
        <dbReference type="EMBL" id="PRX50497.1"/>
    </source>
</evidence>
<sequence length="203" mass="21951">MVRVTRALLVRAWRVAGFLLVVAAEIHLVVVLGDRFVPADHYSYFTIESNLFAALVLLAGAFRPVPAPVRGAAVLYLVTTGIVYAVLLRGVDVQTPEFANFALHSAMPLLVAVDWLADPPRTRLRGGHVLWWLVFPLAYVAYTLVRGSVVGWYPYPFLDPAQGGYGQVAAMSLFVACTIGVLAVVVAGVGNRMGSSSRVSEPR</sequence>
<comment type="caution">
    <text evidence="2">The sequence shown here is derived from an EMBL/GenBank/DDBJ whole genome shotgun (WGS) entry which is preliminary data.</text>
</comment>
<feature type="transmembrane region" description="Helical" evidence="1">
    <location>
        <begin position="12"/>
        <end position="30"/>
    </location>
</feature>
<keyword evidence="3" id="KW-1185">Reference proteome</keyword>
<feature type="transmembrane region" description="Helical" evidence="1">
    <location>
        <begin position="74"/>
        <end position="92"/>
    </location>
</feature>
<dbReference type="NCBIfam" id="NF038065">
    <property type="entry name" value="Pr6Pr"/>
    <property type="match status" value="1"/>
</dbReference>
<proteinExistence type="predicted"/>
<keyword evidence="1" id="KW-0812">Transmembrane</keyword>
<evidence type="ECO:0000256" key="1">
    <source>
        <dbReference type="SAM" id="Phobius"/>
    </source>
</evidence>
<name>A0A2T0M1P8_9PSEU</name>
<keyword evidence="1" id="KW-0472">Membrane</keyword>
<gene>
    <name evidence="2" type="ORF">B0I33_102619</name>
</gene>
<organism evidence="2 3">
    <name type="scientific">Prauserella shujinwangii</name>
    <dbReference type="NCBI Taxonomy" id="1453103"/>
    <lineage>
        <taxon>Bacteria</taxon>
        <taxon>Bacillati</taxon>
        <taxon>Actinomycetota</taxon>
        <taxon>Actinomycetes</taxon>
        <taxon>Pseudonocardiales</taxon>
        <taxon>Pseudonocardiaceae</taxon>
        <taxon>Prauserella</taxon>
    </lineage>
</organism>
<dbReference type="AlphaFoldDB" id="A0A2T0M1P8"/>
<accession>A0A2T0M1P8</accession>
<evidence type="ECO:0000313" key="3">
    <source>
        <dbReference type="Proteomes" id="UP000238362"/>
    </source>
</evidence>
<keyword evidence="1" id="KW-1133">Transmembrane helix</keyword>
<evidence type="ECO:0008006" key="4">
    <source>
        <dbReference type="Google" id="ProtNLM"/>
    </source>
</evidence>
<feature type="transmembrane region" description="Helical" evidence="1">
    <location>
        <begin position="129"/>
        <end position="153"/>
    </location>
</feature>
<reference evidence="2 3" key="1">
    <citation type="submission" date="2018-03" db="EMBL/GenBank/DDBJ databases">
        <title>Genomic Encyclopedia of Type Strains, Phase III (KMG-III): the genomes of soil and plant-associated and newly described type strains.</title>
        <authorList>
            <person name="Whitman W."/>
        </authorList>
    </citation>
    <scope>NUCLEOTIDE SEQUENCE [LARGE SCALE GENOMIC DNA]</scope>
    <source>
        <strain evidence="2 3">CGMCC 4.7125</strain>
    </source>
</reference>